<keyword evidence="1" id="KW-1133">Transmembrane helix</keyword>
<evidence type="ECO:0000313" key="3">
    <source>
        <dbReference type="Proteomes" id="UP000245618"/>
    </source>
</evidence>
<feature type="transmembrane region" description="Helical" evidence="1">
    <location>
        <begin position="154"/>
        <end position="174"/>
    </location>
</feature>
<accession>A0A2U1JK00</accession>
<comment type="caution">
    <text evidence="2">The sequence shown here is derived from an EMBL/GenBank/DDBJ whole genome shotgun (WGS) entry which is preliminary data.</text>
</comment>
<evidence type="ECO:0000256" key="1">
    <source>
        <dbReference type="SAM" id="Phobius"/>
    </source>
</evidence>
<keyword evidence="1" id="KW-0812">Transmembrane</keyword>
<protein>
    <submittedName>
        <fullName evidence="2">Uncharacterized protein</fullName>
    </submittedName>
</protein>
<gene>
    <name evidence="2" type="ORF">DB891_17020</name>
</gene>
<dbReference type="OrthoDB" id="1358058at2"/>
<dbReference type="PROSITE" id="PS51257">
    <property type="entry name" value="PROKAR_LIPOPROTEIN"/>
    <property type="match status" value="1"/>
</dbReference>
<organism evidence="2 3">
    <name type="scientific">Flavobacterium laiguense</name>
    <dbReference type="NCBI Taxonomy" id="2169409"/>
    <lineage>
        <taxon>Bacteria</taxon>
        <taxon>Pseudomonadati</taxon>
        <taxon>Bacteroidota</taxon>
        <taxon>Flavobacteriia</taxon>
        <taxon>Flavobacteriales</taxon>
        <taxon>Flavobacteriaceae</taxon>
        <taxon>Flavobacterium</taxon>
    </lineage>
</organism>
<reference evidence="2 3" key="1">
    <citation type="submission" date="2018-04" db="EMBL/GenBank/DDBJ databases">
        <title>Flavobacterium sp. nov., isolated from glacier ice.</title>
        <authorList>
            <person name="Liu Q."/>
            <person name="Xin Y.-H."/>
        </authorList>
    </citation>
    <scope>NUCLEOTIDE SEQUENCE [LARGE SCALE GENOMIC DNA]</scope>
    <source>
        <strain evidence="2 3">LB2P30</strain>
    </source>
</reference>
<dbReference type="AlphaFoldDB" id="A0A2U1JK00"/>
<name>A0A2U1JK00_9FLAO</name>
<evidence type="ECO:0000313" key="2">
    <source>
        <dbReference type="EMBL" id="PWA05471.1"/>
    </source>
</evidence>
<sequence length="192" mass="21962">MKVLGYIALAMLALGCKTKTVTVEKTREKEIEEMKSHFDSMFQQSIKHQLDWQKNQLAINSNLVLTSVSELDSSGLRKPFHYKHFVDGNLKEEIFLEGGEINTQTETKETKATEKKDESKVEKGRIEVDVGQKKAIEKSKAKKAKVAKVKGFQFGFYLWLFALIIVLVILTWIAKKFKLLDRFKSIFNTKGG</sequence>
<keyword evidence="1" id="KW-0472">Membrane</keyword>
<proteinExistence type="predicted"/>
<keyword evidence="3" id="KW-1185">Reference proteome</keyword>
<dbReference type="EMBL" id="QCZH01000036">
    <property type="protein sequence ID" value="PWA05471.1"/>
    <property type="molecule type" value="Genomic_DNA"/>
</dbReference>
<dbReference type="Proteomes" id="UP000245618">
    <property type="component" value="Unassembled WGS sequence"/>
</dbReference>
<dbReference type="RefSeq" id="WP_116764779.1">
    <property type="nucleotide sequence ID" value="NZ_QCZH01000036.1"/>
</dbReference>